<dbReference type="PROSITE" id="PS50157">
    <property type="entry name" value="ZINC_FINGER_C2H2_2"/>
    <property type="match status" value="1"/>
</dbReference>
<dbReference type="PROSITE" id="PS00028">
    <property type="entry name" value="ZINC_FINGER_C2H2_1"/>
    <property type="match status" value="1"/>
</dbReference>
<dbReference type="InterPro" id="IPR013087">
    <property type="entry name" value="Znf_C2H2_type"/>
</dbReference>
<evidence type="ECO:0000256" key="1">
    <source>
        <dbReference type="PROSITE-ProRule" id="PRU00042"/>
    </source>
</evidence>
<feature type="compositionally biased region" description="Basic residues" evidence="2">
    <location>
        <begin position="562"/>
        <end position="573"/>
    </location>
</feature>
<feature type="compositionally biased region" description="Basic residues" evidence="2">
    <location>
        <begin position="584"/>
        <end position="596"/>
    </location>
</feature>
<organism evidence="4 5">
    <name type="scientific">Linnemannia exigua</name>
    <dbReference type="NCBI Taxonomy" id="604196"/>
    <lineage>
        <taxon>Eukaryota</taxon>
        <taxon>Fungi</taxon>
        <taxon>Fungi incertae sedis</taxon>
        <taxon>Mucoromycota</taxon>
        <taxon>Mortierellomycotina</taxon>
        <taxon>Mortierellomycetes</taxon>
        <taxon>Mortierellales</taxon>
        <taxon>Mortierellaceae</taxon>
        <taxon>Linnemannia</taxon>
    </lineage>
</organism>
<dbReference type="AlphaFoldDB" id="A0AAD4HAG1"/>
<dbReference type="GO" id="GO:0008270">
    <property type="term" value="F:zinc ion binding"/>
    <property type="evidence" value="ECO:0007669"/>
    <property type="project" value="UniProtKB-KW"/>
</dbReference>
<name>A0AAD4HAG1_9FUNG</name>
<feature type="compositionally biased region" description="Polar residues" evidence="2">
    <location>
        <begin position="1"/>
        <end position="11"/>
    </location>
</feature>
<feature type="region of interest" description="Disordered" evidence="2">
    <location>
        <begin position="1"/>
        <end position="67"/>
    </location>
</feature>
<feature type="compositionally biased region" description="Low complexity" evidence="2">
    <location>
        <begin position="494"/>
        <end position="511"/>
    </location>
</feature>
<gene>
    <name evidence="4" type="ORF">BGZ95_009601</name>
</gene>
<protein>
    <recommendedName>
        <fullName evidence="3">C2H2-type domain-containing protein</fullName>
    </recommendedName>
</protein>
<proteinExistence type="predicted"/>
<keyword evidence="1" id="KW-0863">Zinc-finger</keyword>
<feature type="compositionally biased region" description="Low complexity" evidence="2">
    <location>
        <begin position="244"/>
        <end position="262"/>
    </location>
</feature>
<keyword evidence="5" id="KW-1185">Reference proteome</keyword>
<feature type="region of interest" description="Disordered" evidence="2">
    <location>
        <begin position="357"/>
        <end position="403"/>
    </location>
</feature>
<evidence type="ECO:0000256" key="2">
    <source>
        <dbReference type="SAM" id="MobiDB-lite"/>
    </source>
</evidence>
<feature type="compositionally biased region" description="Low complexity" evidence="2">
    <location>
        <begin position="381"/>
        <end position="394"/>
    </location>
</feature>
<evidence type="ECO:0000313" key="5">
    <source>
        <dbReference type="Proteomes" id="UP001194580"/>
    </source>
</evidence>
<feature type="compositionally biased region" description="Low complexity" evidence="2">
    <location>
        <begin position="534"/>
        <end position="548"/>
    </location>
</feature>
<feature type="compositionally biased region" description="Low complexity" evidence="2">
    <location>
        <begin position="12"/>
        <end position="50"/>
    </location>
</feature>
<feature type="compositionally biased region" description="Polar residues" evidence="2">
    <location>
        <begin position="184"/>
        <end position="196"/>
    </location>
</feature>
<keyword evidence="1" id="KW-0862">Zinc</keyword>
<dbReference type="InterPro" id="IPR039327">
    <property type="entry name" value="CON7-like"/>
</dbReference>
<reference evidence="4" key="1">
    <citation type="journal article" date="2020" name="Fungal Divers.">
        <title>Resolving the Mortierellaceae phylogeny through synthesis of multi-gene phylogenetics and phylogenomics.</title>
        <authorList>
            <person name="Vandepol N."/>
            <person name="Liber J."/>
            <person name="Desiro A."/>
            <person name="Na H."/>
            <person name="Kennedy M."/>
            <person name="Barry K."/>
            <person name="Grigoriev I.V."/>
            <person name="Miller A.N."/>
            <person name="O'Donnell K."/>
            <person name="Stajich J.E."/>
            <person name="Bonito G."/>
        </authorList>
    </citation>
    <scope>NUCLEOTIDE SEQUENCE</scope>
    <source>
        <strain evidence="4">NRRL 28262</strain>
    </source>
</reference>
<evidence type="ECO:0000313" key="4">
    <source>
        <dbReference type="EMBL" id="KAG0280564.1"/>
    </source>
</evidence>
<accession>A0AAD4HAG1</accession>
<feature type="domain" description="C2H2-type" evidence="3">
    <location>
        <begin position="440"/>
        <end position="471"/>
    </location>
</feature>
<sequence>MKTHLSTTTSQPETSSDYTSTSPPSSSQSTFSDWKAAPTSSSSTATTFSAVDSVVPKTEPDTTTTTTTTTNYVDIAGQVESLEQPDIKPIVDAMVPSQSQAPPPPQSVYPSAYYTSSEFIQAKSLPTQFNSAQYMAQGTYTGGHHPYAPAVQPAIHRRPSLMVGQQKHHAAFPHSPPDSRSRTDYSTQLTADNNHQPALDLSHSPVQTGFQDTHGRHGSLDSAVHHHLPPLTETLQRIDHGSPRSRPQPSTTSIDGTISSSSYYPQVPLPGAPPAVGSNVPVNQAYSRRVTYPFVPSIDTSSGLLMNSLTSPENSGSSPLLGSPFAHSSVVSANAVPSVHGMVRSSPLIGYMDAMSLHSSSQPHPASQMSPHNGVYPPPLQQVAGTQQQPQGAGWFPDATGFDGIDNGQGGNKIYSFVPISGVNSKKRPRRRFDEIERLYVCNWADCEKSYGTLNHLNAHVTMQKHGPKRNPAEFKELRKAWRRQKKAEEEAAKQAAVFQSQHNQQQQGTQLQICDPVMSNLHPHPLAMQAMSQQQHQQHQQQHQPHQLPHPHEHPNQYQPAHHHQHQQHHHTQGQAQQQLQHPHPHQHHHHPMGF</sequence>
<dbReference type="EMBL" id="JAAAIL010000058">
    <property type="protein sequence ID" value="KAG0280564.1"/>
    <property type="molecule type" value="Genomic_DNA"/>
</dbReference>
<evidence type="ECO:0000259" key="3">
    <source>
        <dbReference type="PROSITE" id="PS50157"/>
    </source>
</evidence>
<feature type="compositionally biased region" description="Polar residues" evidence="2">
    <location>
        <begin position="357"/>
        <end position="371"/>
    </location>
</feature>
<feature type="region of interest" description="Disordered" evidence="2">
    <location>
        <begin position="530"/>
        <end position="596"/>
    </location>
</feature>
<feature type="region of interest" description="Disordered" evidence="2">
    <location>
        <begin position="163"/>
        <end position="266"/>
    </location>
</feature>
<comment type="caution">
    <text evidence="4">The sequence shown here is derived from an EMBL/GenBank/DDBJ whole genome shotgun (WGS) entry which is preliminary data.</text>
</comment>
<dbReference type="PANTHER" id="PTHR36167:SF3">
    <property type="entry name" value="C2H2 FINGER DOMAIN TRANSCRIPTION FACTOR (EUROFUNG)-RELATED"/>
    <property type="match status" value="1"/>
</dbReference>
<feature type="compositionally biased region" description="Low complexity" evidence="2">
    <location>
        <begin position="574"/>
        <end position="583"/>
    </location>
</feature>
<feature type="region of interest" description="Disordered" evidence="2">
    <location>
        <begin position="483"/>
        <end position="511"/>
    </location>
</feature>
<dbReference type="PANTHER" id="PTHR36167">
    <property type="entry name" value="C2H2 FINGER DOMAIN TRANSCRIPTION FACTOR (EUROFUNG)-RELATED"/>
    <property type="match status" value="1"/>
</dbReference>
<keyword evidence="1" id="KW-0479">Metal-binding</keyword>
<dbReference type="GO" id="GO:0006355">
    <property type="term" value="P:regulation of DNA-templated transcription"/>
    <property type="evidence" value="ECO:0007669"/>
    <property type="project" value="InterPro"/>
</dbReference>
<dbReference type="Proteomes" id="UP001194580">
    <property type="component" value="Unassembled WGS sequence"/>
</dbReference>